<keyword evidence="5 18" id="KW-0808">Transferase</keyword>
<accession>A0A7C4Y918</accession>
<evidence type="ECO:0000259" key="15">
    <source>
        <dbReference type="Pfam" id="PF00391"/>
    </source>
</evidence>
<evidence type="ECO:0000256" key="9">
    <source>
        <dbReference type="ARBA" id="ARBA00022840"/>
    </source>
</evidence>
<keyword evidence="9" id="KW-0067">ATP-binding</keyword>
<proteinExistence type="inferred from homology"/>
<evidence type="ECO:0000256" key="6">
    <source>
        <dbReference type="ARBA" id="ARBA00022723"/>
    </source>
</evidence>
<gene>
    <name evidence="18" type="ORF">ENV67_01205</name>
</gene>
<evidence type="ECO:0000256" key="4">
    <source>
        <dbReference type="ARBA" id="ARBA00020138"/>
    </source>
</evidence>
<feature type="active site" description="Tele-phosphohistidine intermediate" evidence="12">
    <location>
        <position position="464"/>
    </location>
</feature>
<keyword evidence="6 14" id="KW-0479">Metal-binding</keyword>
<keyword evidence="10 14" id="KW-0460">Magnesium</keyword>
<dbReference type="Gene3D" id="1.10.189.10">
    <property type="entry name" value="Pyruvate Phosphate Dikinase, domain 2"/>
    <property type="match status" value="1"/>
</dbReference>
<dbReference type="InterPro" id="IPR010121">
    <property type="entry name" value="Pyruvate_phosphate_dikinase"/>
</dbReference>
<sequence>MKKYVYYFGGKKADGNIKMKDILGGKGAGLAEMTNIGIPVPPGFTISTEVCTYFYKKGKYPPGLKKEVEDGIKRLEKLTKKEFGGKNPLLVSVRSGARASMPGMMDTILNLGLNDETVLGLLERTKNPRFCYDSYRRFIQMYGNVVLGIEHDRFEKIIEKVKEEKGVKLDIELDAEDWKRVVENYKKLVKDVTKKDFPQDPKEQLWGAIEAVFKSWNNKRAIEYRKIHKIPDDWGTACNVQAMVFGNLGENSGTGVAFTRNPSTGENVFYGEYLMNAQGEDVVAGIRTPLPISKAQKTNPEEKSLEEAFPSIYKQLLDVRKKLESHLKDMQDLEFTIEDGKLYLLQTRAGKRTAMAAVKIAVDMVKEKLIDKEEAVNRIKPEHVDQLLHPMIDPKAKYTVIAKGLPASPGAATGKMVLFPQDAVQAKKNKEKVILVRHETSPEDVAGMHSAEGILTARGGMTSHAAVVARGMGKPCVVGCESIIVDYENREIRVNGEVIKEGEVITIDGTTGSLIKGDVPKIEVSISGEFEKILKWADEIRRLGVRANADTPNDAEVARKFGAEGIGLARTEHMFFKEDRITAMREMILADTLEGRKNALAKLLPMQRSDFEGLFRAMNGFPVIIRLLDPPLHEFLPKEEEAQRKMAESMGVPIEKIKERVHQLSELNPMLGLRGCRLGILYPEITEMQARAIFEAACNVKKEGVKIIPEVMVPLVSDVNELKLQKDLIVKVAEEVMREKNVKIKYMVGTMIELPRAALTADEIAEEAEFFSYGTNDITQTTYGFSRDDVGKYVPRYIELGILKNDPFQTLDQRGVGELIEIGIKKGRKTRPELEVGICGEHGGDPESIKFCHRVGMNYVSCSPFRVPIARLSAAHAAIEEKRGKKTDETK</sequence>
<dbReference type="PANTHER" id="PTHR22931:SF9">
    <property type="entry name" value="PYRUVATE, PHOSPHATE DIKINASE 1, CHLOROPLASTIC"/>
    <property type="match status" value="1"/>
</dbReference>
<feature type="domain" description="Pyruvate phosphate dikinase AMP/ATP-binding" evidence="16">
    <location>
        <begin position="64"/>
        <end position="298"/>
    </location>
</feature>
<evidence type="ECO:0000256" key="12">
    <source>
        <dbReference type="PIRSR" id="PIRSR000853-1"/>
    </source>
</evidence>
<dbReference type="AlphaFoldDB" id="A0A7C4Y918"/>
<dbReference type="InterPro" id="IPR000121">
    <property type="entry name" value="PEP_util_C"/>
</dbReference>
<keyword evidence="7" id="KW-0547">Nucleotide-binding</keyword>
<keyword evidence="8 18" id="KW-0418">Kinase</keyword>
<dbReference type="InterPro" id="IPR015813">
    <property type="entry name" value="Pyrv/PenolPyrv_kinase-like_dom"/>
</dbReference>
<dbReference type="NCBIfam" id="TIGR01828">
    <property type="entry name" value="pyru_phos_dikin"/>
    <property type="match status" value="1"/>
</dbReference>
<dbReference type="SUPFAM" id="SSF56059">
    <property type="entry name" value="Glutathione synthetase ATP-binding domain-like"/>
    <property type="match status" value="1"/>
</dbReference>
<feature type="binding site" evidence="13">
    <location>
        <position position="777"/>
    </location>
    <ligand>
        <name>substrate</name>
    </ligand>
</feature>
<evidence type="ECO:0000256" key="11">
    <source>
        <dbReference type="PIRNR" id="PIRNR000853"/>
    </source>
</evidence>
<evidence type="ECO:0000256" key="14">
    <source>
        <dbReference type="PIRSR" id="PIRSR000853-3"/>
    </source>
</evidence>
<dbReference type="Gene3D" id="3.50.30.10">
    <property type="entry name" value="Phosphohistidine domain"/>
    <property type="match status" value="1"/>
</dbReference>
<dbReference type="GO" id="GO:0016301">
    <property type="term" value="F:kinase activity"/>
    <property type="evidence" value="ECO:0007669"/>
    <property type="project" value="UniProtKB-UniRule"/>
</dbReference>
<dbReference type="Gene3D" id="3.30.1490.20">
    <property type="entry name" value="ATP-grasp fold, A domain"/>
    <property type="match status" value="1"/>
</dbReference>
<dbReference type="GO" id="GO:0050242">
    <property type="term" value="F:pyruvate, phosphate dikinase activity"/>
    <property type="evidence" value="ECO:0007669"/>
    <property type="project" value="UniProtKB-UniRule"/>
</dbReference>
<evidence type="ECO:0000256" key="13">
    <source>
        <dbReference type="PIRSR" id="PIRSR000853-2"/>
    </source>
</evidence>
<evidence type="ECO:0000256" key="7">
    <source>
        <dbReference type="ARBA" id="ARBA00022741"/>
    </source>
</evidence>
<dbReference type="NCBIfam" id="NF004531">
    <property type="entry name" value="PRK05878.1"/>
    <property type="match status" value="1"/>
</dbReference>
<reference evidence="18" key="1">
    <citation type="journal article" date="2020" name="mSystems">
        <title>Genome- and Community-Level Interaction Insights into Carbon Utilization and Element Cycling Functions of Hydrothermarchaeota in Hydrothermal Sediment.</title>
        <authorList>
            <person name="Zhou Z."/>
            <person name="Liu Y."/>
            <person name="Xu W."/>
            <person name="Pan J."/>
            <person name="Luo Z.H."/>
            <person name="Li M."/>
        </authorList>
    </citation>
    <scope>NUCLEOTIDE SEQUENCE [LARGE SCALE GENOMIC DNA]</scope>
    <source>
        <strain evidence="18">SpSt-780</strain>
    </source>
</reference>
<name>A0A7C4Y918_UNCW3</name>
<evidence type="ECO:0000313" key="18">
    <source>
        <dbReference type="EMBL" id="HGW91144.1"/>
    </source>
</evidence>
<dbReference type="SUPFAM" id="SSF51621">
    <property type="entry name" value="Phosphoenolpyruvate/pyruvate domain"/>
    <property type="match status" value="1"/>
</dbReference>
<feature type="binding site" evidence="13">
    <location>
        <position position="753"/>
    </location>
    <ligand>
        <name>substrate</name>
    </ligand>
</feature>
<evidence type="ECO:0000256" key="10">
    <source>
        <dbReference type="ARBA" id="ARBA00022842"/>
    </source>
</evidence>
<comment type="similarity">
    <text evidence="2 11">Belongs to the PEP-utilizing enzyme family.</text>
</comment>
<dbReference type="InterPro" id="IPR013815">
    <property type="entry name" value="ATP_grasp_subdomain_1"/>
</dbReference>
<feature type="binding site" evidence="13">
    <location>
        <position position="775"/>
    </location>
    <ligand>
        <name>substrate</name>
    </ligand>
</feature>
<evidence type="ECO:0000259" key="16">
    <source>
        <dbReference type="Pfam" id="PF01326"/>
    </source>
</evidence>
<comment type="catalytic activity">
    <reaction evidence="11">
        <text>pyruvate + phosphate + ATP = phosphoenolpyruvate + AMP + diphosphate + H(+)</text>
        <dbReference type="Rhea" id="RHEA:10756"/>
        <dbReference type="ChEBI" id="CHEBI:15361"/>
        <dbReference type="ChEBI" id="CHEBI:15378"/>
        <dbReference type="ChEBI" id="CHEBI:30616"/>
        <dbReference type="ChEBI" id="CHEBI:33019"/>
        <dbReference type="ChEBI" id="CHEBI:43474"/>
        <dbReference type="ChEBI" id="CHEBI:58702"/>
        <dbReference type="ChEBI" id="CHEBI:456215"/>
        <dbReference type="EC" id="2.7.9.1"/>
    </reaction>
</comment>
<dbReference type="InterPro" id="IPR040442">
    <property type="entry name" value="Pyrv_kinase-like_dom_sf"/>
</dbReference>
<dbReference type="Pfam" id="PF01326">
    <property type="entry name" value="PPDK_N"/>
    <property type="match status" value="3"/>
</dbReference>
<dbReference type="InterPro" id="IPR036637">
    <property type="entry name" value="Phosphohistidine_dom_sf"/>
</dbReference>
<dbReference type="GO" id="GO:0046872">
    <property type="term" value="F:metal ion binding"/>
    <property type="evidence" value="ECO:0007669"/>
    <property type="project" value="UniProtKB-UniRule"/>
</dbReference>
<dbReference type="Gene3D" id="1.20.80.30">
    <property type="match status" value="1"/>
</dbReference>
<feature type="domain" description="Pyruvate phosphate dikinase AMP/ATP-binding" evidence="16">
    <location>
        <begin position="21"/>
        <end position="59"/>
    </location>
</feature>
<dbReference type="Gene3D" id="3.20.20.60">
    <property type="entry name" value="Phosphoenolpyruvate-binding domains"/>
    <property type="match status" value="1"/>
</dbReference>
<evidence type="ECO:0000256" key="8">
    <source>
        <dbReference type="ARBA" id="ARBA00022777"/>
    </source>
</evidence>
<feature type="binding site" evidence="13">
    <location>
        <position position="776"/>
    </location>
    <ligand>
        <name>substrate</name>
    </ligand>
</feature>
<dbReference type="EC" id="2.7.9.1" evidence="3 11"/>
<feature type="domain" description="PEP-utilising enzyme mobile" evidence="15">
    <location>
        <begin position="430"/>
        <end position="512"/>
    </location>
</feature>
<evidence type="ECO:0000256" key="5">
    <source>
        <dbReference type="ARBA" id="ARBA00022679"/>
    </source>
</evidence>
<dbReference type="InterPro" id="IPR018274">
    <property type="entry name" value="PEP_util_AS"/>
</dbReference>
<dbReference type="InterPro" id="IPR002192">
    <property type="entry name" value="PPDK_AMP/ATP-bd"/>
</dbReference>
<dbReference type="SUPFAM" id="SSF52009">
    <property type="entry name" value="Phosphohistidine domain"/>
    <property type="match status" value="1"/>
</dbReference>
<dbReference type="GO" id="GO:0005524">
    <property type="term" value="F:ATP binding"/>
    <property type="evidence" value="ECO:0007669"/>
    <property type="project" value="UniProtKB-UniRule"/>
</dbReference>
<dbReference type="Gene3D" id="3.30.470.20">
    <property type="entry name" value="ATP-grasp fold, B domain"/>
    <property type="match status" value="1"/>
</dbReference>
<feature type="binding site" evidence="14">
    <location>
        <position position="777"/>
    </location>
    <ligand>
        <name>Mg(2+)</name>
        <dbReference type="ChEBI" id="CHEBI:18420"/>
    </ligand>
</feature>
<dbReference type="InterPro" id="IPR008279">
    <property type="entry name" value="PEP-util_enz_mobile_dom"/>
</dbReference>
<dbReference type="EMBL" id="DTHG01000014">
    <property type="protein sequence ID" value="HGW91144.1"/>
    <property type="molecule type" value="Genomic_DNA"/>
</dbReference>
<feature type="domain" description="PEP-utilising enzyme C-terminal" evidence="17">
    <location>
        <begin position="528"/>
        <end position="877"/>
    </location>
</feature>
<evidence type="ECO:0000259" key="17">
    <source>
        <dbReference type="Pfam" id="PF02896"/>
    </source>
</evidence>
<comment type="caution">
    <text evidence="18">The sequence shown here is derived from an EMBL/GenBank/DDBJ whole genome shotgun (WGS) entry which is preliminary data.</text>
</comment>
<dbReference type="PROSITE" id="PS00370">
    <property type="entry name" value="PEP_ENZYMES_PHOS_SITE"/>
    <property type="match status" value="1"/>
</dbReference>
<keyword evidence="18" id="KW-0670">Pyruvate</keyword>
<organism evidence="18">
    <name type="scientific">candidate division WOR-3 bacterium</name>
    <dbReference type="NCBI Taxonomy" id="2052148"/>
    <lineage>
        <taxon>Bacteria</taxon>
        <taxon>Bacteria division WOR-3</taxon>
    </lineage>
</organism>
<feature type="binding site" evidence="13">
    <location>
        <position position="570"/>
    </location>
    <ligand>
        <name>substrate</name>
    </ligand>
</feature>
<feature type="binding site" evidence="13">
    <location>
        <position position="626"/>
    </location>
    <ligand>
        <name>substrate</name>
    </ligand>
</feature>
<evidence type="ECO:0000256" key="3">
    <source>
        <dbReference type="ARBA" id="ARBA00011994"/>
    </source>
</evidence>
<evidence type="ECO:0000256" key="2">
    <source>
        <dbReference type="ARBA" id="ARBA00007837"/>
    </source>
</evidence>
<feature type="domain" description="Pyruvate phosphate dikinase AMP/ATP-binding" evidence="16">
    <location>
        <begin position="313"/>
        <end position="368"/>
    </location>
</feature>
<dbReference type="PIRSF" id="PIRSF000853">
    <property type="entry name" value="PPDK"/>
    <property type="match status" value="1"/>
</dbReference>
<dbReference type="PANTHER" id="PTHR22931">
    <property type="entry name" value="PHOSPHOENOLPYRUVATE DIKINASE-RELATED"/>
    <property type="match status" value="1"/>
</dbReference>
<protein>
    <recommendedName>
        <fullName evidence="4 11">Pyruvate, phosphate dikinase</fullName>
        <ecNumber evidence="3 11">2.7.9.1</ecNumber>
    </recommendedName>
</protein>
<feature type="binding site" evidence="14">
    <location>
        <position position="753"/>
    </location>
    <ligand>
        <name>Mg(2+)</name>
        <dbReference type="ChEBI" id="CHEBI:18420"/>
    </ligand>
</feature>
<feature type="binding site" evidence="13">
    <location>
        <position position="774"/>
    </location>
    <ligand>
        <name>substrate</name>
    </ligand>
</feature>
<feature type="active site" description="Proton donor" evidence="12">
    <location>
        <position position="839"/>
    </location>
</feature>
<dbReference type="Pfam" id="PF00391">
    <property type="entry name" value="PEP-utilizers"/>
    <property type="match status" value="1"/>
</dbReference>
<comment type="cofactor">
    <cofactor evidence="1 11 14">
        <name>Mg(2+)</name>
        <dbReference type="ChEBI" id="CHEBI:18420"/>
    </cofactor>
</comment>
<dbReference type="Pfam" id="PF02896">
    <property type="entry name" value="PEP-utilizers_C"/>
    <property type="match status" value="1"/>
</dbReference>
<evidence type="ECO:0000256" key="1">
    <source>
        <dbReference type="ARBA" id="ARBA00001946"/>
    </source>
</evidence>